<dbReference type="InterPro" id="IPR001967">
    <property type="entry name" value="Peptidase_S11_N"/>
</dbReference>
<evidence type="ECO:0000256" key="2">
    <source>
        <dbReference type="SAM" id="Phobius"/>
    </source>
</evidence>
<proteinExistence type="predicted"/>
<feature type="compositionally biased region" description="Low complexity" evidence="1">
    <location>
        <begin position="36"/>
        <end position="48"/>
    </location>
</feature>
<sequence length="524" mass="54414">MTIDDATPETGTLTRRELRAGTGATETVRPPALPFSDTASTSAPDAADLDPVTDAVLAADEPTASAASTVQWADRNQPATVFTWLDVDTVEESTRPADLDRITMRETGPDLLADARLRPTLLRARWLVPIVAVAALVLAYAATVLLWPLHEVPPTVEAVEFETVAAQIAAPAWPVAGSAGVGIAGLSSVTSSADAVSIASVTKVVTALMVLDRMPLQLGEQGPEFAFSYSDSVEYWDYRRADQSALDVPVGGVLTEYQLLQGTLLGSANNYVDRLAREIWGSDASFADAAARWLADRGLSGITVVTPSGFDEGNVATPEALLQLGERAMQNPVFAEIVGTVSVDIPGAGVVTNTNGMLADPGVVGIKTGTLVGWSMLTAKDVTIGDTTVHLYAAVLNQGDDAERLAVTRSLFADAEAALEAMAPAVPSGTVVGTVDTLWGASVDLVTDEDATVLLWNGAAAGASATLALGDEEQRDAGDEAGTLSVSGPLDAVDVGVSLSDELSGPSPWWRLTHPFELLGVVAG</sequence>
<dbReference type="Gene3D" id="3.40.710.10">
    <property type="entry name" value="DD-peptidase/beta-lactamase superfamily"/>
    <property type="match status" value="1"/>
</dbReference>
<evidence type="ECO:0000313" key="4">
    <source>
        <dbReference type="EMBL" id="GGD63988.1"/>
    </source>
</evidence>
<evidence type="ECO:0000259" key="3">
    <source>
        <dbReference type="Pfam" id="PF00768"/>
    </source>
</evidence>
<feature type="region of interest" description="Disordered" evidence="1">
    <location>
        <begin position="1"/>
        <end position="48"/>
    </location>
</feature>
<dbReference type="EMBL" id="BMCM01000001">
    <property type="protein sequence ID" value="GGD63988.1"/>
    <property type="molecule type" value="Genomic_DNA"/>
</dbReference>
<name>A0ABQ1RCN5_9MICO</name>
<keyword evidence="5" id="KW-1185">Reference proteome</keyword>
<comment type="caution">
    <text evidence="4">The sequence shown here is derived from an EMBL/GenBank/DDBJ whole genome shotgun (WGS) entry which is preliminary data.</text>
</comment>
<reference evidence="5" key="1">
    <citation type="journal article" date="2019" name="Int. J. Syst. Evol. Microbiol.">
        <title>The Global Catalogue of Microorganisms (GCM) 10K type strain sequencing project: providing services to taxonomists for standard genome sequencing and annotation.</title>
        <authorList>
            <consortium name="The Broad Institute Genomics Platform"/>
            <consortium name="The Broad Institute Genome Sequencing Center for Infectious Disease"/>
            <person name="Wu L."/>
            <person name="Ma J."/>
        </authorList>
    </citation>
    <scope>NUCLEOTIDE SEQUENCE [LARGE SCALE GENOMIC DNA]</scope>
    <source>
        <strain evidence="5">CCM 7640</strain>
    </source>
</reference>
<dbReference type="InterPro" id="IPR012338">
    <property type="entry name" value="Beta-lactam/transpept-like"/>
</dbReference>
<dbReference type="SUPFAM" id="SSF56601">
    <property type="entry name" value="beta-lactamase/transpeptidase-like"/>
    <property type="match status" value="1"/>
</dbReference>
<keyword evidence="2" id="KW-0812">Transmembrane</keyword>
<dbReference type="Pfam" id="PF00768">
    <property type="entry name" value="Peptidase_S11"/>
    <property type="match status" value="1"/>
</dbReference>
<accession>A0ABQ1RCN5</accession>
<evidence type="ECO:0000256" key="1">
    <source>
        <dbReference type="SAM" id="MobiDB-lite"/>
    </source>
</evidence>
<keyword evidence="2" id="KW-1133">Transmembrane helix</keyword>
<feature type="transmembrane region" description="Helical" evidence="2">
    <location>
        <begin position="126"/>
        <end position="147"/>
    </location>
</feature>
<feature type="domain" description="Peptidase S11 D-alanyl-D-alanine carboxypeptidase A N-terminal" evidence="3">
    <location>
        <begin position="195"/>
        <end position="370"/>
    </location>
</feature>
<keyword evidence="2" id="KW-0472">Membrane</keyword>
<dbReference type="Proteomes" id="UP000629365">
    <property type="component" value="Unassembled WGS sequence"/>
</dbReference>
<evidence type="ECO:0000313" key="5">
    <source>
        <dbReference type="Proteomes" id="UP000629365"/>
    </source>
</evidence>
<dbReference type="RefSeq" id="WP_188434868.1">
    <property type="nucleotide sequence ID" value="NZ_BMCM01000001.1"/>
</dbReference>
<protein>
    <recommendedName>
        <fullName evidence="3">Peptidase S11 D-alanyl-D-alanine carboxypeptidase A N-terminal domain-containing protein</fullName>
    </recommendedName>
</protein>
<organism evidence="4 5">
    <name type="scientific">Microbacterium murale</name>
    <dbReference type="NCBI Taxonomy" id="1081040"/>
    <lineage>
        <taxon>Bacteria</taxon>
        <taxon>Bacillati</taxon>
        <taxon>Actinomycetota</taxon>
        <taxon>Actinomycetes</taxon>
        <taxon>Micrococcales</taxon>
        <taxon>Microbacteriaceae</taxon>
        <taxon>Microbacterium</taxon>
    </lineage>
</organism>
<gene>
    <name evidence="4" type="ORF">GCM10007269_04080</name>
</gene>